<dbReference type="STRING" id="1452487.AVW16_11045"/>
<reference evidence="2" key="1">
    <citation type="submission" date="2016-01" db="EMBL/GenBank/DDBJ databases">
        <title>Draft genome of Chromobacterium sp. F49.</title>
        <authorList>
            <person name="Hong K.W."/>
        </authorList>
    </citation>
    <scope>NUCLEOTIDE SEQUENCE [LARGE SCALE GENOMIC DNA]</scope>
    <source>
        <strain evidence="2">CN10</strain>
    </source>
</reference>
<proteinExistence type="predicted"/>
<sequence length="108" mass="11781">MVGTGALAWWVRSLHMARRIDSAHLDGLQQQIVALQKDLRYLAEQTSKRPALPSARVLPAEVAASTPYAQAIELVRQGLAAAEVAERCGISRSEAELIISLYRNNSPS</sequence>
<dbReference type="AlphaFoldDB" id="A0A163CPJ5"/>
<evidence type="ECO:0008006" key="3">
    <source>
        <dbReference type="Google" id="ProtNLM"/>
    </source>
</evidence>
<dbReference type="EMBL" id="LQQU01000017">
    <property type="protein sequence ID" value="KZE32906.1"/>
    <property type="molecule type" value="Genomic_DNA"/>
</dbReference>
<comment type="caution">
    <text evidence="1">The sequence shown here is derived from an EMBL/GenBank/DDBJ whole genome shotgun (WGS) entry which is preliminary data.</text>
</comment>
<dbReference type="Proteomes" id="UP000076625">
    <property type="component" value="Unassembled WGS sequence"/>
</dbReference>
<protein>
    <recommendedName>
        <fullName evidence="3">Resolvase HTH domain-containing protein</fullName>
    </recommendedName>
</protein>
<keyword evidence="2" id="KW-1185">Reference proteome</keyword>
<gene>
    <name evidence="1" type="ORF">AVW16_11045</name>
</gene>
<organism evidence="1 2">
    <name type="scientific">Crenobacter luteus</name>
    <dbReference type="NCBI Taxonomy" id="1452487"/>
    <lineage>
        <taxon>Bacteria</taxon>
        <taxon>Pseudomonadati</taxon>
        <taxon>Pseudomonadota</taxon>
        <taxon>Betaproteobacteria</taxon>
        <taxon>Neisseriales</taxon>
        <taxon>Neisseriaceae</taxon>
        <taxon>Crenobacter</taxon>
    </lineage>
</organism>
<evidence type="ECO:0000313" key="2">
    <source>
        <dbReference type="Proteomes" id="UP000076625"/>
    </source>
</evidence>
<evidence type="ECO:0000313" key="1">
    <source>
        <dbReference type="EMBL" id="KZE32906.1"/>
    </source>
</evidence>
<dbReference type="InterPro" id="IPR021244">
    <property type="entry name" value="DUF2802"/>
</dbReference>
<dbReference type="Pfam" id="PF10975">
    <property type="entry name" value="DUF2802"/>
    <property type="match status" value="1"/>
</dbReference>
<name>A0A163CPJ5_9NEIS</name>
<accession>A0A163CPJ5</accession>